<feature type="domain" description="Chitin-binding type-3" evidence="3">
    <location>
        <begin position="389"/>
        <end position="437"/>
    </location>
</feature>
<feature type="domain" description="Chitin-binding type-3" evidence="3">
    <location>
        <begin position="457"/>
        <end position="505"/>
    </location>
</feature>
<keyword evidence="2" id="KW-1133">Transmembrane helix</keyword>
<protein>
    <submittedName>
        <fullName evidence="4">Chitinase family 18</fullName>
    </submittedName>
</protein>
<dbReference type="SUPFAM" id="SSF51055">
    <property type="entry name" value="Carbohydrate binding domain"/>
    <property type="match status" value="2"/>
</dbReference>
<keyword evidence="2" id="KW-0472">Membrane</keyword>
<keyword evidence="1" id="KW-0378">Hydrolase</keyword>
<gene>
    <name evidence="4" type="ORF">SAMN06295879_1681</name>
</gene>
<sequence>MSTRFPGRRLSIVRLSGVFLLIAGLVVSGFQGWRWFQDATSVTTKAWMAGYVDVTATPSFAFENPANSAGDNVVLSFVVASKTDPCSPSWGTYYSMDEADQALDLDRRIARRTQQGGDVIVSFGGLLNDELSTGCTDPDKLKKAYESVIDRYSLRTIDLDIEGTNLTDTASDDRRATAIASIQKDRAGTGSPLAVWLTLPVAPSGLTTDGTDEVTRMLDAGVDLAGVNLMTMDYGDSREKGQSMLDASTSAANAVHGQLRTLYDRQGISLGPVELWNKIGLTPMVGQNDVAGEIFTLDDAKALNAFAVENGVGRVSMWSLNRDTTCGSNYPDVTRVSDSCSGVNQGDLSFAALLGDTLTGSPDAAAGAVTTSIPTNREDLTDDPATSPYQIWDADSAYPKDTKVVWHRQVYTAKYWTQGDIPDNPVLQASETPWELVGPVLPGETPVPVPTLPAGTYPAWQGTSTYTKGDLVMFDGTAYEAKWWTQGDSPQASGSNQDASPWRALTANEVRTILGIPTVGTGTGG</sequence>
<dbReference type="InterPro" id="IPR003610">
    <property type="entry name" value="CBM5/12"/>
</dbReference>
<feature type="transmembrane region" description="Helical" evidence="2">
    <location>
        <begin position="12"/>
        <end position="33"/>
    </location>
</feature>
<dbReference type="InterPro" id="IPR036573">
    <property type="entry name" value="CBM_sf_5/12"/>
</dbReference>
<keyword evidence="2" id="KW-0812">Transmembrane</keyword>
<dbReference type="Gene3D" id="3.20.20.80">
    <property type="entry name" value="Glycosidases"/>
    <property type="match status" value="1"/>
</dbReference>
<dbReference type="PANTHER" id="PTHR42976">
    <property type="entry name" value="BIFUNCTIONAL CHITINASE/LYSOZYME-RELATED"/>
    <property type="match status" value="1"/>
</dbReference>
<dbReference type="RefSeq" id="WP_220387296.1">
    <property type="nucleotide sequence ID" value="NZ_FUYG01000004.1"/>
</dbReference>
<accession>A0A1T4XV09</accession>
<dbReference type="InterPro" id="IPR017853">
    <property type="entry name" value="GH"/>
</dbReference>
<dbReference type="GO" id="GO:0004553">
    <property type="term" value="F:hydrolase activity, hydrolyzing O-glycosyl compounds"/>
    <property type="evidence" value="ECO:0007669"/>
    <property type="project" value="InterPro"/>
</dbReference>
<dbReference type="AlphaFoldDB" id="A0A1T4XV09"/>
<dbReference type="Proteomes" id="UP000189735">
    <property type="component" value="Unassembled WGS sequence"/>
</dbReference>
<dbReference type="SMART" id="SM00495">
    <property type="entry name" value="ChtBD3"/>
    <property type="match status" value="2"/>
</dbReference>
<dbReference type="CDD" id="cd06543">
    <property type="entry name" value="GH18_PF-ChiA-like"/>
    <property type="match status" value="1"/>
</dbReference>
<dbReference type="SUPFAM" id="SSF51445">
    <property type="entry name" value="(Trans)glycosidases"/>
    <property type="match status" value="1"/>
</dbReference>
<dbReference type="GO" id="GO:0005975">
    <property type="term" value="P:carbohydrate metabolic process"/>
    <property type="evidence" value="ECO:0007669"/>
    <property type="project" value="InterPro"/>
</dbReference>
<dbReference type="EMBL" id="FUYG01000004">
    <property type="protein sequence ID" value="SKA93370.1"/>
    <property type="molecule type" value="Genomic_DNA"/>
</dbReference>
<reference evidence="5" key="1">
    <citation type="submission" date="2017-02" db="EMBL/GenBank/DDBJ databases">
        <authorList>
            <person name="Varghese N."/>
            <person name="Submissions S."/>
        </authorList>
    </citation>
    <scope>NUCLEOTIDE SEQUENCE [LARGE SCALE GENOMIC DNA]</scope>
    <source>
        <strain evidence="5">VKM Ac-2052</strain>
    </source>
</reference>
<dbReference type="PANTHER" id="PTHR42976:SF1">
    <property type="entry name" value="GH18 DOMAIN-CONTAINING PROTEIN-RELATED"/>
    <property type="match status" value="1"/>
</dbReference>
<dbReference type="InterPro" id="IPR052750">
    <property type="entry name" value="GH18_Chitinase"/>
</dbReference>
<dbReference type="Gene3D" id="2.10.10.20">
    <property type="entry name" value="Carbohydrate-binding module superfamily 5/12"/>
    <property type="match status" value="2"/>
</dbReference>
<evidence type="ECO:0000256" key="1">
    <source>
        <dbReference type="ARBA" id="ARBA00022801"/>
    </source>
</evidence>
<dbReference type="GO" id="GO:0005576">
    <property type="term" value="C:extracellular region"/>
    <property type="evidence" value="ECO:0007669"/>
    <property type="project" value="InterPro"/>
</dbReference>
<evidence type="ECO:0000259" key="3">
    <source>
        <dbReference type="SMART" id="SM00495"/>
    </source>
</evidence>
<evidence type="ECO:0000313" key="4">
    <source>
        <dbReference type="EMBL" id="SKA93370.1"/>
    </source>
</evidence>
<evidence type="ECO:0000313" key="5">
    <source>
        <dbReference type="Proteomes" id="UP000189735"/>
    </source>
</evidence>
<dbReference type="GO" id="GO:0030246">
    <property type="term" value="F:carbohydrate binding"/>
    <property type="evidence" value="ECO:0007669"/>
    <property type="project" value="InterPro"/>
</dbReference>
<organism evidence="4 5">
    <name type="scientific">Agreia bicolorata</name>
    <dbReference type="NCBI Taxonomy" id="110935"/>
    <lineage>
        <taxon>Bacteria</taxon>
        <taxon>Bacillati</taxon>
        <taxon>Actinomycetota</taxon>
        <taxon>Actinomycetes</taxon>
        <taxon>Micrococcales</taxon>
        <taxon>Microbacteriaceae</taxon>
        <taxon>Agreia</taxon>
    </lineage>
</organism>
<proteinExistence type="predicted"/>
<name>A0A1T4XV09_9MICO</name>
<evidence type="ECO:0000256" key="2">
    <source>
        <dbReference type="SAM" id="Phobius"/>
    </source>
</evidence>
<dbReference type="Pfam" id="PF02839">
    <property type="entry name" value="CBM_5_12"/>
    <property type="match status" value="1"/>
</dbReference>
<dbReference type="CDD" id="cd12215">
    <property type="entry name" value="ChiC_BD"/>
    <property type="match status" value="2"/>
</dbReference>